<protein>
    <submittedName>
        <fullName evidence="1">Uncharacterized protein</fullName>
    </submittedName>
</protein>
<gene>
    <name evidence="1" type="ORF">BJY22_005307</name>
</gene>
<accession>A0A7X5VE58</accession>
<reference evidence="1 2" key="1">
    <citation type="submission" date="2020-03" db="EMBL/GenBank/DDBJ databases">
        <title>Sequencing the genomes of 1000 actinobacteria strains.</title>
        <authorList>
            <person name="Klenk H.-P."/>
        </authorList>
    </citation>
    <scope>NUCLEOTIDE SEQUENCE [LARGE SCALE GENOMIC DNA]</scope>
    <source>
        <strain evidence="1 2">DSM 45490</strain>
    </source>
</reference>
<dbReference type="Proteomes" id="UP000555407">
    <property type="component" value="Unassembled WGS sequence"/>
</dbReference>
<dbReference type="RefSeq" id="WP_167211625.1">
    <property type="nucleotide sequence ID" value="NZ_JAASRO010000001.1"/>
</dbReference>
<sequence>MTRILMIGIHARALDYSKLPPDLDEATMTERIEAGFGATVAAGFDAVSCLIGTSPDEAEAEIRAAFARDRFGLVMIGGGIRMVPDYTELFERVINTCNTESPGITFCFNQSPETTLDALKRHVQPQTSTT</sequence>
<keyword evidence="2" id="KW-1185">Reference proteome</keyword>
<evidence type="ECO:0000313" key="2">
    <source>
        <dbReference type="Proteomes" id="UP000555407"/>
    </source>
</evidence>
<comment type="caution">
    <text evidence="1">The sequence shown here is derived from an EMBL/GenBank/DDBJ whole genome shotgun (WGS) entry which is preliminary data.</text>
</comment>
<proteinExistence type="predicted"/>
<name>A0A7X5VE58_9ACTN</name>
<dbReference type="AlphaFoldDB" id="A0A7X5VE58"/>
<evidence type="ECO:0000313" key="1">
    <source>
        <dbReference type="EMBL" id="NIK59590.1"/>
    </source>
</evidence>
<dbReference type="EMBL" id="JAASRO010000001">
    <property type="protein sequence ID" value="NIK59590.1"/>
    <property type="molecule type" value="Genomic_DNA"/>
</dbReference>
<organism evidence="1 2">
    <name type="scientific">Kribbella shirazensis</name>
    <dbReference type="NCBI Taxonomy" id="1105143"/>
    <lineage>
        <taxon>Bacteria</taxon>
        <taxon>Bacillati</taxon>
        <taxon>Actinomycetota</taxon>
        <taxon>Actinomycetes</taxon>
        <taxon>Propionibacteriales</taxon>
        <taxon>Kribbellaceae</taxon>
        <taxon>Kribbella</taxon>
    </lineage>
</organism>